<evidence type="ECO:0000313" key="2">
    <source>
        <dbReference type="Proteomes" id="UP000694571"/>
    </source>
</evidence>
<reference evidence="1" key="1">
    <citation type="submission" date="2025-08" db="UniProtKB">
        <authorList>
            <consortium name="Ensembl"/>
        </authorList>
    </citation>
    <scope>IDENTIFICATION</scope>
</reference>
<dbReference type="AlphaFoldDB" id="A0A8D1THD9"/>
<name>A0A8D1THD9_PIG</name>
<organism evidence="1 2">
    <name type="scientific">Sus scrofa</name>
    <name type="common">Pig</name>
    <dbReference type="NCBI Taxonomy" id="9823"/>
    <lineage>
        <taxon>Eukaryota</taxon>
        <taxon>Metazoa</taxon>
        <taxon>Chordata</taxon>
        <taxon>Craniata</taxon>
        <taxon>Vertebrata</taxon>
        <taxon>Euteleostomi</taxon>
        <taxon>Mammalia</taxon>
        <taxon>Eutheria</taxon>
        <taxon>Laurasiatheria</taxon>
        <taxon>Artiodactyla</taxon>
        <taxon>Suina</taxon>
        <taxon>Suidae</taxon>
        <taxon>Sus</taxon>
    </lineage>
</organism>
<accession>A0A8D1THD9</accession>
<proteinExistence type="predicted"/>
<protein>
    <submittedName>
        <fullName evidence="1">Uncharacterized protein</fullName>
    </submittedName>
</protein>
<sequence length="111" mass="13232">MCHRSGPRNGEKKQNKTKNLYEVGTVKKLLVIIKKSTNNKRWRGHGEKRAFQHCWWECKLMQPLWKTVWRILKQLKIELPYDMEIPLLGIYPEKTIIRKDTFTPMSTAAHL</sequence>
<evidence type="ECO:0000313" key="1">
    <source>
        <dbReference type="Ensembl" id="ENSSSCP00050027561.1"/>
    </source>
</evidence>
<dbReference type="Ensembl" id="ENSSSCT00050064060.1">
    <property type="protein sequence ID" value="ENSSSCP00050027561.1"/>
    <property type="gene ID" value="ENSSSCG00050047041.1"/>
</dbReference>
<dbReference type="Proteomes" id="UP000694571">
    <property type="component" value="Unplaced"/>
</dbReference>